<accession>A0A1X7LDU3</accession>
<dbReference type="Gene3D" id="3.40.50.1820">
    <property type="entry name" value="alpha/beta hydrolase"/>
    <property type="match status" value="1"/>
</dbReference>
<keyword evidence="1" id="KW-1133">Transmembrane helix</keyword>
<dbReference type="Pfam" id="PF00561">
    <property type="entry name" value="Abhydrolase_1"/>
    <property type="match status" value="1"/>
</dbReference>
<dbReference type="STRING" id="1852522.SAMN06295960_3287"/>
<dbReference type="InterPro" id="IPR000073">
    <property type="entry name" value="AB_hydrolase_1"/>
</dbReference>
<evidence type="ECO:0000259" key="2">
    <source>
        <dbReference type="Pfam" id="PF00561"/>
    </source>
</evidence>
<dbReference type="PANTHER" id="PTHR12277">
    <property type="entry name" value="ALPHA/BETA HYDROLASE DOMAIN-CONTAINING PROTEIN"/>
    <property type="match status" value="1"/>
</dbReference>
<dbReference type="OrthoDB" id="9776685at2"/>
<dbReference type="InterPro" id="IPR029058">
    <property type="entry name" value="AB_hydrolase_fold"/>
</dbReference>
<dbReference type="GO" id="GO:0016787">
    <property type="term" value="F:hydrolase activity"/>
    <property type="evidence" value="ECO:0007669"/>
    <property type="project" value="UniProtKB-KW"/>
</dbReference>
<evidence type="ECO:0000256" key="1">
    <source>
        <dbReference type="SAM" id="Phobius"/>
    </source>
</evidence>
<dbReference type="RefSeq" id="WP_085495848.1">
    <property type="nucleotide sequence ID" value="NZ_FXAZ01000004.1"/>
</dbReference>
<sequence>MNTPMVSTPVLQPEWLGQVDPKLVQTGKIRIKNIFIALLLSALFAAALIFLAAHAFIAWMFANPQVPPLFSNPMAAKGMSYDTVTFPARDGRTFVDGWYIPAQETSDKAIVLSHGYGANREEYWVPMYDLAQFAHRLGYNVIMFDYGFASEQHKTKATGGRIEKMQLLGAVDLARERGAKQVIVWGFSMGAGTALQAALQDDNHIDGMILDSTFLLEPDTLYHNVQQYVEVPKHPSLDLLRMMFPLLNDTSMQQIPYQEVKQHQYAMPTLFIHGTEDTKAPYTIAEEIAANQDSSRSSSWIVPGARHELIYRTHNKEYLTKVANYLAQVDQPNRLIAQD</sequence>
<feature type="domain" description="AB hydrolase-1" evidence="2">
    <location>
        <begin position="109"/>
        <end position="225"/>
    </location>
</feature>
<dbReference type="Proteomes" id="UP000193834">
    <property type="component" value="Unassembled WGS sequence"/>
</dbReference>
<feature type="transmembrane region" description="Helical" evidence="1">
    <location>
        <begin position="34"/>
        <end position="62"/>
    </location>
</feature>
<reference evidence="3 4" key="1">
    <citation type="submission" date="2017-04" db="EMBL/GenBank/DDBJ databases">
        <authorList>
            <person name="Afonso C.L."/>
            <person name="Miller P.J."/>
            <person name="Scott M.A."/>
            <person name="Spackman E."/>
            <person name="Goraichik I."/>
            <person name="Dimitrov K.M."/>
            <person name="Suarez D.L."/>
            <person name="Swayne D.E."/>
        </authorList>
    </citation>
    <scope>NUCLEOTIDE SEQUENCE [LARGE SCALE GENOMIC DNA]</scope>
    <source>
        <strain evidence="3 4">11</strain>
    </source>
</reference>
<organism evidence="3 4">
    <name type="scientific">Paenibacillus aquistagni</name>
    <dbReference type="NCBI Taxonomy" id="1852522"/>
    <lineage>
        <taxon>Bacteria</taxon>
        <taxon>Bacillati</taxon>
        <taxon>Bacillota</taxon>
        <taxon>Bacilli</taxon>
        <taxon>Bacillales</taxon>
        <taxon>Paenibacillaceae</taxon>
        <taxon>Paenibacillus</taxon>
    </lineage>
</organism>
<protein>
    <submittedName>
        <fullName evidence="3">Alpha/beta hydrolase fold</fullName>
    </submittedName>
</protein>
<dbReference type="AlphaFoldDB" id="A0A1X7LDU3"/>
<dbReference type="EMBL" id="FXAZ01000004">
    <property type="protein sequence ID" value="SMG51717.1"/>
    <property type="molecule type" value="Genomic_DNA"/>
</dbReference>
<evidence type="ECO:0000313" key="3">
    <source>
        <dbReference type="EMBL" id="SMG51717.1"/>
    </source>
</evidence>
<gene>
    <name evidence="3" type="ORF">SAMN06295960_3287</name>
</gene>
<keyword evidence="4" id="KW-1185">Reference proteome</keyword>
<evidence type="ECO:0000313" key="4">
    <source>
        <dbReference type="Proteomes" id="UP000193834"/>
    </source>
</evidence>
<proteinExistence type="predicted"/>
<keyword evidence="3" id="KW-0378">Hydrolase</keyword>
<dbReference type="PANTHER" id="PTHR12277:SF81">
    <property type="entry name" value="PROTEIN ABHD13"/>
    <property type="match status" value="1"/>
</dbReference>
<keyword evidence="1" id="KW-0812">Transmembrane</keyword>
<dbReference type="SUPFAM" id="SSF53474">
    <property type="entry name" value="alpha/beta-Hydrolases"/>
    <property type="match status" value="1"/>
</dbReference>
<name>A0A1X7LDU3_9BACL</name>
<keyword evidence="1" id="KW-0472">Membrane</keyword>